<dbReference type="GO" id="GO:0016787">
    <property type="term" value="F:hydrolase activity"/>
    <property type="evidence" value="ECO:0007669"/>
    <property type="project" value="UniProtKB-KW"/>
</dbReference>
<dbReference type="CDD" id="cd09641">
    <property type="entry name" value="Cas3''_I"/>
    <property type="match status" value="1"/>
</dbReference>
<evidence type="ECO:0000313" key="11">
    <source>
        <dbReference type="EMBL" id="SEP88210.1"/>
    </source>
</evidence>
<evidence type="ECO:0000256" key="3">
    <source>
        <dbReference type="ARBA" id="ARBA00022722"/>
    </source>
</evidence>
<gene>
    <name evidence="11" type="ORF">SAMN05421510_10088</name>
</gene>
<dbReference type="Gene3D" id="1.10.3210.30">
    <property type="match status" value="1"/>
</dbReference>
<dbReference type="GO" id="GO:0005524">
    <property type="term" value="F:ATP binding"/>
    <property type="evidence" value="ECO:0007669"/>
    <property type="project" value="UniProtKB-KW"/>
</dbReference>
<dbReference type="Pfam" id="PF04851">
    <property type="entry name" value="ResIII"/>
    <property type="match status" value="1"/>
</dbReference>
<dbReference type="SUPFAM" id="SSF109604">
    <property type="entry name" value="HD-domain/PDEase-like"/>
    <property type="match status" value="1"/>
</dbReference>
<keyword evidence="9" id="KW-0051">Antiviral defense</keyword>
<evidence type="ECO:0000256" key="6">
    <source>
        <dbReference type="ARBA" id="ARBA00022801"/>
    </source>
</evidence>
<dbReference type="Pfam" id="PF18019">
    <property type="entry name" value="Cas3_HD"/>
    <property type="match status" value="1"/>
</dbReference>
<keyword evidence="11" id="KW-0255">Endonuclease</keyword>
<dbReference type="GO" id="GO:0004519">
    <property type="term" value="F:endonuclease activity"/>
    <property type="evidence" value="ECO:0007669"/>
    <property type="project" value="UniProtKB-KW"/>
</dbReference>
<accession>A0A1H9BGR9</accession>
<evidence type="ECO:0000256" key="4">
    <source>
        <dbReference type="ARBA" id="ARBA00022723"/>
    </source>
</evidence>
<evidence type="ECO:0000256" key="8">
    <source>
        <dbReference type="ARBA" id="ARBA00022840"/>
    </source>
</evidence>
<dbReference type="CDD" id="cd17930">
    <property type="entry name" value="DEXHc_cas3"/>
    <property type="match status" value="1"/>
</dbReference>
<comment type="similarity">
    <text evidence="2">In the central section; belongs to the CRISPR-associated helicase Cas3 family.</text>
</comment>
<organism evidence="11 12">
    <name type="scientific">Nitrosomonas ureae</name>
    <dbReference type="NCBI Taxonomy" id="44577"/>
    <lineage>
        <taxon>Bacteria</taxon>
        <taxon>Pseudomonadati</taxon>
        <taxon>Pseudomonadota</taxon>
        <taxon>Betaproteobacteria</taxon>
        <taxon>Nitrosomonadales</taxon>
        <taxon>Nitrosomonadaceae</taxon>
        <taxon>Nitrosomonas</taxon>
    </lineage>
</organism>
<dbReference type="GO" id="GO:0046872">
    <property type="term" value="F:metal ion binding"/>
    <property type="evidence" value="ECO:0007669"/>
    <property type="project" value="UniProtKB-KW"/>
</dbReference>
<dbReference type="Proteomes" id="UP000181998">
    <property type="component" value="Unassembled WGS sequence"/>
</dbReference>
<dbReference type="NCBIfam" id="TIGR01587">
    <property type="entry name" value="cas3_core"/>
    <property type="match status" value="1"/>
</dbReference>
<dbReference type="InterPro" id="IPR006483">
    <property type="entry name" value="CRISPR-assoc_Cas3_HD"/>
</dbReference>
<dbReference type="Pfam" id="PF22590">
    <property type="entry name" value="Cas3-like_C_2"/>
    <property type="match status" value="1"/>
</dbReference>
<sequence>MKIIDNINYLLDKSQAYIAHVRTTDRKKQTLATHLQEVADITKKLARKINAAEAGELIGLLHDFGKYSSSFQNYIQSGTGLLNPDMDANYVDAVALKGKIDHSTAGAQLIWEALSKFGKNGEGRLCGQILGLCVASHHSGLIDCLTPEGVNGFNLRINKDDERAHLTECKQNADAHILEQAKNLTDKPLLSAMLKQLSLLTKNNQHGQTTSETIKCFYIGFWTRFLFSCLIDADRINSADFERLGNTSYRNRTVSWDVAIKRMEFFLSQQQVHDTPINTIRRTISDTCKNRAQDAQGIYTLTVPTGGGKTYTSLRYALHHAKAHGLERIIYVIPYTSIIEQNAEAIQKVVEQAGDQYPWVLEHHSNLEPENQTWHSKLATENWDAPIVLTTMVQFLETLFSGGTRGVRRLHQLANSIIIFDEIQTLPINCTHLFCNALNFLSAHTKTTAVLCTATQPLLDQLNSPEKGQLLIPKDNHLIPDVRQFFDQLKRVEISNKTKSQGWSEEEIAELALSEFKVKGSCLVIVNTKAWAQALYVKCADSVARDSLFHLSTNQCTAHRNELFHRMRARLAAKLPVLCFSTQLIEAGVDIDFSSVIRFLAGLDSIAQAAGRCNRNGLLDTATVHVVNPAQETINQLIDIKVGRDKTWRVFSEVKDKDLLDPKNMTLYFNYYFYDRADEMAYPLNEKQIGRTDTLLNLLSENKFNTGAGVPLHLKQSFMAAGNAFKAIDAPTQSVIVPYKQGKQLITELCGIAKEFDAANYYSCLKQAQKFSVNVFPNVWKKLLEHKAVYEIHPGEGVYYLDERYYSPEFGLSTETDAKAEVTIL</sequence>
<keyword evidence="6" id="KW-0378">Hydrolase</keyword>
<feature type="domain" description="HD Cas3-type" evidence="10">
    <location>
        <begin position="24"/>
        <end position="236"/>
    </location>
</feature>
<protein>
    <submittedName>
        <fullName evidence="11">CRISPR-associated endonuclease/helicase Cas3</fullName>
    </submittedName>
</protein>
<dbReference type="InterPro" id="IPR054712">
    <property type="entry name" value="Cas3-like_dom"/>
</dbReference>
<dbReference type="GO" id="GO:0004386">
    <property type="term" value="F:helicase activity"/>
    <property type="evidence" value="ECO:0007669"/>
    <property type="project" value="UniProtKB-KW"/>
</dbReference>
<evidence type="ECO:0000313" key="12">
    <source>
        <dbReference type="Proteomes" id="UP000181998"/>
    </source>
</evidence>
<dbReference type="InterPro" id="IPR038257">
    <property type="entry name" value="CRISPR-assoc_Cas3_HD_sf"/>
</dbReference>
<dbReference type="NCBIfam" id="TIGR01596">
    <property type="entry name" value="cas3_HD"/>
    <property type="match status" value="1"/>
</dbReference>
<name>A0A1H9BGR9_9PROT</name>
<evidence type="ECO:0000256" key="7">
    <source>
        <dbReference type="ARBA" id="ARBA00022806"/>
    </source>
</evidence>
<dbReference type="InterPro" id="IPR006935">
    <property type="entry name" value="Helicase/UvrB_N"/>
</dbReference>
<dbReference type="AlphaFoldDB" id="A0A1H9BGR9"/>
<comment type="similarity">
    <text evidence="1">In the N-terminal section; belongs to the CRISPR-associated nuclease Cas3-HD family.</text>
</comment>
<dbReference type="SUPFAM" id="SSF52540">
    <property type="entry name" value="P-loop containing nucleoside triphosphate hydrolases"/>
    <property type="match status" value="1"/>
</dbReference>
<evidence type="ECO:0000256" key="9">
    <source>
        <dbReference type="ARBA" id="ARBA00023118"/>
    </source>
</evidence>
<evidence type="ECO:0000259" key="10">
    <source>
        <dbReference type="PROSITE" id="PS51643"/>
    </source>
</evidence>
<dbReference type="InterPro" id="IPR006474">
    <property type="entry name" value="Helicase_Cas3_CRISPR-ass_core"/>
</dbReference>
<evidence type="ECO:0000256" key="1">
    <source>
        <dbReference type="ARBA" id="ARBA00006847"/>
    </source>
</evidence>
<keyword evidence="8" id="KW-0067">ATP-binding</keyword>
<dbReference type="OrthoDB" id="9810236at2"/>
<evidence type="ECO:0000256" key="5">
    <source>
        <dbReference type="ARBA" id="ARBA00022741"/>
    </source>
</evidence>
<dbReference type="PROSITE" id="PS51643">
    <property type="entry name" value="HD_CAS3"/>
    <property type="match status" value="1"/>
</dbReference>
<dbReference type="Gene3D" id="3.40.50.300">
    <property type="entry name" value="P-loop containing nucleotide triphosphate hydrolases"/>
    <property type="match status" value="2"/>
</dbReference>
<dbReference type="GO" id="GO:0051607">
    <property type="term" value="P:defense response to virus"/>
    <property type="evidence" value="ECO:0007669"/>
    <property type="project" value="UniProtKB-KW"/>
</dbReference>
<evidence type="ECO:0000256" key="2">
    <source>
        <dbReference type="ARBA" id="ARBA00009046"/>
    </source>
</evidence>
<keyword evidence="5" id="KW-0547">Nucleotide-binding</keyword>
<dbReference type="RefSeq" id="WP_074719941.1">
    <property type="nucleotide sequence ID" value="NZ_FOFX01000008.1"/>
</dbReference>
<dbReference type="InterPro" id="IPR027417">
    <property type="entry name" value="P-loop_NTPase"/>
</dbReference>
<reference evidence="11 12" key="1">
    <citation type="submission" date="2016-10" db="EMBL/GenBank/DDBJ databases">
        <authorList>
            <person name="de Groot N.N."/>
        </authorList>
    </citation>
    <scope>NUCLEOTIDE SEQUENCE [LARGE SCALE GENOMIC DNA]</scope>
    <source>
        <strain evidence="11 12">Nm9</strain>
    </source>
</reference>
<dbReference type="EMBL" id="FOFX01000008">
    <property type="protein sequence ID" value="SEP88210.1"/>
    <property type="molecule type" value="Genomic_DNA"/>
</dbReference>
<dbReference type="GO" id="GO:0003677">
    <property type="term" value="F:DNA binding"/>
    <property type="evidence" value="ECO:0007669"/>
    <property type="project" value="InterPro"/>
</dbReference>
<keyword evidence="7 11" id="KW-0347">Helicase</keyword>
<proteinExistence type="inferred from homology"/>
<keyword evidence="3" id="KW-0540">Nuclease</keyword>
<keyword evidence="4" id="KW-0479">Metal-binding</keyword>